<dbReference type="SUPFAM" id="SSF89442">
    <property type="entry name" value="Hypothetical protein YojF"/>
    <property type="match status" value="1"/>
</dbReference>
<proteinExistence type="predicted"/>
<dbReference type="Gene3D" id="2.70.180.10">
    <property type="entry name" value="Hypothetical protein YojF"/>
    <property type="match status" value="1"/>
</dbReference>
<dbReference type="InterPro" id="IPR014934">
    <property type="entry name" value="DUF1806"/>
</dbReference>
<dbReference type="AlphaFoldDB" id="A0A0U1P4P3"/>
<organism evidence="1 2">
    <name type="scientific">Neobacillus massiliamazoniensis</name>
    <dbReference type="NCBI Taxonomy" id="1499688"/>
    <lineage>
        <taxon>Bacteria</taxon>
        <taxon>Bacillati</taxon>
        <taxon>Bacillota</taxon>
        <taxon>Bacilli</taxon>
        <taxon>Bacillales</taxon>
        <taxon>Bacillaceae</taxon>
        <taxon>Neobacillus</taxon>
    </lineage>
</organism>
<gene>
    <name evidence="1" type="ORF">BN000_05122</name>
</gene>
<dbReference type="OrthoDB" id="2352913at2"/>
<evidence type="ECO:0000313" key="2">
    <source>
        <dbReference type="Proteomes" id="UP000199087"/>
    </source>
</evidence>
<sequence>MKSIDRQQVQSHLDRFLDQDVYFHLETSNGSYACLEDERQMSVCAFIRNGRLRYDRGQITGEGPFRVGLKLDEGWVYAEGLTDFEMTDEGQLLLGGYDDEGRVTIALELSLMPFTV</sequence>
<evidence type="ECO:0000313" key="1">
    <source>
        <dbReference type="EMBL" id="CRK85063.1"/>
    </source>
</evidence>
<dbReference type="EMBL" id="CVRB01000006">
    <property type="protein sequence ID" value="CRK85063.1"/>
    <property type="molecule type" value="Genomic_DNA"/>
</dbReference>
<dbReference type="Proteomes" id="UP000199087">
    <property type="component" value="Unassembled WGS sequence"/>
</dbReference>
<reference evidence="2" key="1">
    <citation type="submission" date="2015-05" db="EMBL/GenBank/DDBJ databases">
        <authorList>
            <person name="Urmite Genomes"/>
        </authorList>
    </citation>
    <scope>NUCLEOTIDE SEQUENCE [LARGE SCALE GENOMIC DNA]</scope>
    <source>
        <strain evidence="2">LF1</strain>
    </source>
</reference>
<dbReference type="InterPro" id="IPR036492">
    <property type="entry name" value="YojF_sf"/>
</dbReference>
<dbReference type="STRING" id="1499688.BN000_05122"/>
<accession>A0A0U1P4P3</accession>
<name>A0A0U1P4P3_9BACI</name>
<evidence type="ECO:0008006" key="3">
    <source>
        <dbReference type="Google" id="ProtNLM"/>
    </source>
</evidence>
<dbReference type="RefSeq" id="WP_090639683.1">
    <property type="nucleotide sequence ID" value="NZ_CVRB01000006.1"/>
</dbReference>
<protein>
    <recommendedName>
        <fullName evidence="3">DUF1806 family protein</fullName>
    </recommendedName>
</protein>
<dbReference type="Pfam" id="PF08830">
    <property type="entry name" value="DUF1806"/>
    <property type="match status" value="1"/>
</dbReference>
<keyword evidence="2" id="KW-1185">Reference proteome</keyword>